<dbReference type="Pfam" id="PF13625">
    <property type="entry name" value="Helicase_C_3"/>
    <property type="match status" value="1"/>
</dbReference>
<name>A0A1H1EVT3_9ACTN</name>
<keyword evidence="4" id="KW-0378">Hydrolase</keyword>
<feature type="domain" description="WYL" evidence="2">
    <location>
        <begin position="706"/>
        <end position="769"/>
    </location>
</feature>
<organism evidence="4 5">
    <name type="scientific">Actinopolyspora saharensis</name>
    <dbReference type="NCBI Taxonomy" id="995062"/>
    <lineage>
        <taxon>Bacteria</taxon>
        <taxon>Bacillati</taxon>
        <taxon>Actinomycetota</taxon>
        <taxon>Actinomycetes</taxon>
        <taxon>Actinopolysporales</taxon>
        <taxon>Actinopolysporaceae</taxon>
        <taxon>Actinopolyspora</taxon>
    </lineage>
</organism>
<sequence length="772" mass="83147">MEAMPPNSASQDPPAHHAESLARALRASDDEQLLELLRLRPDLATPPPTDAAVLANRAMARASVARACEDLDSFTLTALEALVLLDADEHEVTVRRLAEFLGQDVTEQQVISRLEVLRARALVWGGQDSLRMVSTVRETTRAQPGGLGAPAADLSEQRAHELLGELDDEERRVVDKLAGASPLGRTGEVRRDAKRGERPTPIQRLLDRGLLLRRDEETVELPRQLGLAARGPQHPMGEVETAEPTLELTEHGQERIDGAASGELLELNRHVELLLDSWGQDPPDVLRSGGIAVRDVRRTAKELNITESRAALLAELVVAAGLVDTSGEEDPQWVPTVRADTWLACSPEQRWSALAASWLDLPRLPGLMGARDERGRLLGPLSEGLRRPNAAGERRRVLELLDEQPSGHGVRRDADVAAVLAWRAPRRGGSLRDETVHWTLSEGITLGVVAAGGLTSGGRALLAGDENAASEVMGRAIPDPVDHVLVQADLTIVAPGRLEPELAGEMDLVADVESAGSATVYRISEASVRRALDAGRSSEQLHELFRTRSRTPIPQGLSYLIDDTARRHGRLRAGTASSFLRCEDPVVLTEVLGRSDLGGLALRRIAPTVLISPLPLEELVDELRAAGYSPVAEGADGGVLDLRPSARRIRGRGRYGGRPADPSGPGHPNEQQLAERVRTLRAGDQAANVRGNTLAPEKGRPSANATLELLRDAARNGRSVWLGFVDTQGGSTQRIVQPVSVGSGVLQGFDTSREELGNFPLHRITSVAVVEG</sequence>
<keyword evidence="4" id="KW-0547">Nucleotide-binding</keyword>
<dbReference type="AlphaFoldDB" id="A0A1H1EVT3"/>
<dbReference type="Proteomes" id="UP000199301">
    <property type="component" value="Unassembled WGS sequence"/>
</dbReference>
<reference evidence="5" key="1">
    <citation type="submission" date="2016-10" db="EMBL/GenBank/DDBJ databases">
        <authorList>
            <person name="Varghese N."/>
            <person name="Submissions S."/>
        </authorList>
    </citation>
    <scope>NUCLEOTIDE SEQUENCE [LARGE SCALE GENOMIC DNA]</scope>
    <source>
        <strain evidence="5">DSM 45459</strain>
    </source>
</reference>
<evidence type="ECO:0000259" key="2">
    <source>
        <dbReference type="Pfam" id="PF13280"/>
    </source>
</evidence>
<gene>
    <name evidence="4" type="ORF">SAMN04489718_2710</name>
</gene>
<evidence type="ECO:0000259" key="3">
    <source>
        <dbReference type="Pfam" id="PF13625"/>
    </source>
</evidence>
<dbReference type="InterPro" id="IPR026881">
    <property type="entry name" value="WYL_dom"/>
</dbReference>
<protein>
    <submittedName>
        <fullName evidence="4">Helicase conserved C-terminal domain-containing protein</fullName>
    </submittedName>
</protein>
<feature type="region of interest" description="Disordered" evidence="1">
    <location>
        <begin position="1"/>
        <end position="22"/>
    </location>
</feature>
<dbReference type="GO" id="GO:0004386">
    <property type="term" value="F:helicase activity"/>
    <property type="evidence" value="ECO:0007669"/>
    <property type="project" value="UniProtKB-KW"/>
</dbReference>
<evidence type="ECO:0000313" key="4">
    <source>
        <dbReference type="EMBL" id="SDQ92793.1"/>
    </source>
</evidence>
<evidence type="ECO:0000313" key="5">
    <source>
        <dbReference type="Proteomes" id="UP000199301"/>
    </source>
</evidence>
<dbReference type="InterPro" id="IPR032830">
    <property type="entry name" value="XPB/Ssl2_N"/>
</dbReference>
<dbReference type="PROSITE" id="PS52050">
    <property type="entry name" value="WYL"/>
    <property type="match status" value="1"/>
</dbReference>
<evidence type="ECO:0000256" key="1">
    <source>
        <dbReference type="SAM" id="MobiDB-lite"/>
    </source>
</evidence>
<dbReference type="EMBL" id="FNKO01000002">
    <property type="protein sequence ID" value="SDQ92793.1"/>
    <property type="molecule type" value="Genomic_DNA"/>
</dbReference>
<dbReference type="STRING" id="995062.SAMN04489718_2710"/>
<keyword evidence="4" id="KW-0067">ATP-binding</keyword>
<dbReference type="Pfam" id="PF13280">
    <property type="entry name" value="WYL"/>
    <property type="match status" value="1"/>
</dbReference>
<feature type="domain" description="Helicase XPB/Ssl2 N-terminal" evidence="3">
    <location>
        <begin position="484"/>
        <end position="606"/>
    </location>
</feature>
<keyword evidence="4" id="KW-0347">Helicase</keyword>
<proteinExistence type="predicted"/>
<feature type="region of interest" description="Disordered" evidence="1">
    <location>
        <begin position="648"/>
        <end position="671"/>
    </location>
</feature>
<keyword evidence="5" id="KW-1185">Reference proteome</keyword>
<accession>A0A1H1EVT3</accession>